<evidence type="ECO:0008006" key="3">
    <source>
        <dbReference type="Google" id="ProtNLM"/>
    </source>
</evidence>
<accession>A0A396GJ65</accession>
<proteinExistence type="predicted"/>
<reference evidence="2" key="1">
    <citation type="journal article" date="2018" name="Nat. Plants">
        <title>Whole-genome landscape of Medicago truncatula symbiotic genes.</title>
        <authorList>
            <person name="Pecrix Y."/>
            <person name="Gamas P."/>
            <person name="Carrere S."/>
        </authorList>
    </citation>
    <scope>NUCLEOTIDE SEQUENCE</scope>
    <source>
        <tissue evidence="2">Leaves</tissue>
    </source>
</reference>
<feature type="transmembrane region" description="Helical" evidence="1">
    <location>
        <begin position="12"/>
        <end position="32"/>
    </location>
</feature>
<gene>
    <name evidence="2" type="ORF">MtrunA17_Chr8g0354521</name>
</gene>
<dbReference type="Gramene" id="rna46566">
    <property type="protein sequence ID" value="RHN40418.1"/>
    <property type="gene ID" value="gene46566"/>
</dbReference>
<keyword evidence="1" id="KW-0812">Transmembrane</keyword>
<dbReference type="AlphaFoldDB" id="A0A396GJ65"/>
<dbReference type="Proteomes" id="UP000265566">
    <property type="component" value="Chromosome 8"/>
</dbReference>
<keyword evidence="1" id="KW-0472">Membrane</keyword>
<protein>
    <recommendedName>
        <fullName evidence="3">Transmembrane protein</fullName>
    </recommendedName>
</protein>
<sequence length="76" mass="8608">MGPRFSTPNVYIFLRVLLILFSASVACLYCCFVPSLKFWSVGGDPAEVLIVYFFVKEKRNSSIFILIVSLAHLMKT</sequence>
<evidence type="ECO:0000256" key="1">
    <source>
        <dbReference type="SAM" id="Phobius"/>
    </source>
</evidence>
<comment type="caution">
    <text evidence="2">The sequence shown here is derived from an EMBL/GenBank/DDBJ whole genome shotgun (WGS) entry which is preliminary data.</text>
</comment>
<keyword evidence="1" id="KW-1133">Transmembrane helix</keyword>
<evidence type="ECO:0000313" key="2">
    <source>
        <dbReference type="EMBL" id="RHN40418.1"/>
    </source>
</evidence>
<dbReference type="PROSITE" id="PS51257">
    <property type="entry name" value="PROKAR_LIPOPROTEIN"/>
    <property type="match status" value="1"/>
</dbReference>
<organism evidence="2">
    <name type="scientific">Medicago truncatula</name>
    <name type="common">Barrel medic</name>
    <name type="synonym">Medicago tribuloides</name>
    <dbReference type="NCBI Taxonomy" id="3880"/>
    <lineage>
        <taxon>Eukaryota</taxon>
        <taxon>Viridiplantae</taxon>
        <taxon>Streptophyta</taxon>
        <taxon>Embryophyta</taxon>
        <taxon>Tracheophyta</taxon>
        <taxon>Spermatophyta</taxon>
        <taxon>Magnoliopsida</taxon>
        <taxon>eudicotyledons</taxon>
        <taxon>Gunneridae</taxon>
        <taxon>Pentapetalae</taxon>
        <taxon>rosids</taxon>
        <taxon>fabids</taxon>
        <taxon>Fabales</taxon>
        <taxon>Fabaceae</taxon>
        <taxon>Papilionoideae</taxon>
        <taxon>50 kb inversion clade</taxon>
        <taxon>NPAAA clade</taxon>
        <taxon>Hologalegina</taxon>
        <taxon>IRL clade</taxon>
        <taxon>Trifolieae</taxon>
        <taxon>Medicago</taxon>
    </lineage>
</organism>
<dbReference type="EMBL" id="PSQE01000008">
    <property type="protein sequence ID" value="RHN40418.1"/>
    <property type="molecule type" value="Genomic_DNA"/>
</dbReference>
<name>A0A396GJ65_MEDTR</name>